<dbReference type="FunFam" id="3.30.559.30:FF:000006">
    <property type="entry name" value="Yersiniabactin polyketide/non-ribosomal peptide synthetase"/>
    <property type="match status" value="1"/>
</dbReference>
<keyword evidence="5" id="KW-0596">Phosphopantetheine</keyword>
<dbReference type="GO" id="GO:0031177">
    <property type="term" value="F:phosphopantetheine binding"/>
    <property type="evidence" value="ECO:0007669"/>
    <property type="project" value="TreeGrafter"/>
</dbReference>
<dbReference type="Pfam" id="PF00501">
    <property type="entry name" value="AMP-binding"/>
    <property type="match status" value="1"/>
</dbReference>
<dbReference type="EMBL" id="BMMK01000007">
    <property type="protein sequence ID" value="GGM49130.1"/>
    <property type="molecule type" value="Genomic_DNA"/>
</dbReference>
<dbReference type="GO" id="GO:0005737">
    <property type="term" value="C:cytoplasm"/>
    <property type="evidence" value="ECO:0007669"/>
    <property type="project" value="TreeGrafter"/>
</dbReference>
<dbReference type="PANTHER" id="PTHR45527">
    <property type="entry name" value="NONRIBOSOMAL PEPTIDE SYNTHETASE"/>
    <property type="match status" value="1"/>
</dbReference>
<feature type="domain" description="Condensation" evidence="10">
    <location>
        <begin position="35"/>
        <end position="428"/>
    </location>
</feature>
<dbReference type="InterPro" id="IPR020845">
    <property type="entry name" value="AMP-binding_CS"/>
</dbReference>
<evidence type="ECO:0000256" key="2">
    <source>
        <dbReference type="ARBA" id="ARBA00005102"/>
    </source>
</evidence>
<dbReference type="InterPro" id="IPR000873">
    <property type="entry name" value="AMP-dep_synth/lig_dom"/>
</dbReference>
<dbReference type="Proteomes" id="UP000637578">
    <property type="component" value="Unassembled WGS sequence"/>
</dbReference>
<comment type="caution">
    <text evidence="11">The sequence shown here is derived from an EMBL/GenBank/DDBJ whole genome shotgun (WGS) entry which is preliminary data.</text>
</comment>
<dbReference type="SUPFAM" id="SSF52777">
    <property type="entry name" value="CoA-dependent acyltransferases"/>
    <property type="match status" value="2"/>
</dbReference>
<dbReference type="CDD" id="cd19535">
    <property type="entry name" value="Cyc_NRPS"/>
    <property type="match status" value="1"/>
</dbReference>
<dbReference type="AlphaFoldDB" id="A0A8J3CCX7"/>
<dbReference type="GO" id="GO:0016874">
    <property type="term" value="F:ligase activity"/>
    <property type="evidence" value="ECO:0007669"/>
    <property type="project" value="UniProtKB-KW"/>
</dbReference>
<dbReference type="PROSITE" id="PS00455">
    <property type="entry name" value="AMP_BINDING"/>
    <property type="match status" value="1"/>
</dbReference>
<dbReference type="SUPFAM" id="SSF56801">
    <property type="entry name" value="Acetyl-CoA synthetase-like"/>
    <property type="match status" value="1"/>
</dbReference>
<dbReference type="Gene3D" id="3.30.559.10">
    <property type="entry name" value="Chloramphenicol acetyltransferase-like domain"/>
    <property type="match status" value="1"/>
</dbReference>
<evidence type="ECO:0000256" key="1">
    <source>
        <dbReference type="ARBA" id="ARBA00001957"/>
    </source>
</evidence>
<evidence type="ECO:0000256" key="4">
    <source>
        <dbReference type="ARBA" id="ARBA00016743"/>
    </source>
</evidence>
<dbReference type="GO" id="GO:0043041">
    <property type="term" value="P:amino acid activation for nonribosomal peptide biosynthetic process"/>
    <property type="evidence" value="ECO:0007669"/>
    <property type="project" value="TreeGrafter"/>
</dbReference>
<evidence type="ECO:0000313" key="11">
    <source>
        <dbReference type="EMBL" id="GGM49130.1"/>
    </source>
</evidence>
<evidence type="ECO:0000256" key="5">
    <source>
        <dbReference type="ARBA" id="ARBA00022450"/>
    </source>
</evidence>
<dbReference type="Gene3D" id="3.30.559.30">
    <property type="entry name" value="Nonribosomal peptide synthetase, condensation domain"/>
    <property type="match status" value="1"/>
</dbReference>
<evidence type="ECO:0000259" key="10">
    <source>
        <dbReference type="Pfam" id="PF00668"/>
    </source>
</evidence>
<protein>
    <recommendedName>
        <fullName evidence="4">Phenyloxazoline synthase MbtB</fullName>
    </recommendedName>
    <alternativeName>
        <fullName evidence="8">Mycobactin synthetase protein B</fullName>
    </alternativeName>
</protein>
<comment type="cofactor">
    <cofactor evidence="1">
        <name>pantetheine 4'-phosphate</name>
        <dbReference type="ChEBI" id="CHEBI:47942"/>
    </cofactor>
</comment>
<comment type="pathway">
    <text evidence="2">Siderophore biosynthesis; mycobactin biosynthesis.</text>
</comment>
<reference evidence="11" key="1">
    <citation type="journal article" date="2014" name="Int. J. Syst. Evol. Microbiol.">
        <title>Complete genome sequence of Corynebacterium casei LMG S-19264T (=DSM 44701T), isolated from a smear-ripened cheese.</title>
        <authorList>
            <consortium name="US DOE Joint Genome Institute (JGI-PGF)"/>
            <person name="Walter F."/>
            <person name="Albersmeier A."/>
            <person name="Kalinowski J."/>
            <person name="Ruckert C."/>
        </authorList>
    </citation>
    <scope>NUCLEOTIDE SEQUENCE</scope>
    <source>
        <strain evidence="11">CGMCC 4.5737</strain>
    </source>
</reference>
<dbReference type="InterPro" id="IPR023213">
    <property type="entry name" value="CAT-like_dom_sf"/>
</dbReference>
<evidence type="ECO:0000256" key="3">
    <source>
        <dbReference type="ARBA" id="ARBA00007380"/>
    </source>
</evidence>
<dbReference type="InterPro" id="IPR001242">
    <property type="entry name" value="Condensation_dom"/>
</dbReference>
<organism evidence="11 12">
    <name type="scientific">Longimycelium tulufanense</name>
    <dbReference type="NCBI Taxonomy" id="907463"/>
    <lineage>
        <taxon>Bacteria</taxon>
        <taxon>Bacillati</taxon>
        <taxon>Actinomycetota</taxon>
        <taxon>Actinomycetes</taxon>
        <taxon>Pseudonocardiales</taxon>
        <taxon>Pseudonocardiaceae</taxon>
        <taxon>Longimycelium</taxon>
    </lineage>
</organism>
<evidence type="ECO:0000256" key="7">
    <source>
        <dbReference type="ARBA" id="ARBA00022598"/>
    </source>
</evidence>
<dbReference type="Pfam" id="PF00668">
    <property type="entry name" value="Condensation"/>
    <property type="match status" value="1"/>
</dbReference>
<evidence type="ECO:0000259" key="9">
    <source>
        <dbReference type="Pfam" id="PF00501"/>
    </source>
</evidence>
<dbReference type="PANTHER" id="PTHR45527:SF10">
    <property type="entry name" value="PYOCHELIN SYNTHASE PCHF"/>
    <property type="match status" value="1"/>
</dbReference>
<dbReference type="FunFam" id="3.40.50.980:FF:000001">
    <property type="entry name" value="Non-ribosomal peptide synthetase"/>
    <property type="match status" value="1"/>
</dbReference>
<evidence type="ECO:0000256" key="8">
    <source>
        <dbReference type="ARBA" id="ARBA00033440"/>
    </source>
</evidence>
<accession>A0A8J3CCX7</accession>
<feature type="domain" description="AMP-dependent synthetase/ligase" evidence="9">
    <location>
        <begin position="473"/>
        <end position="637"/>
    </location>
</feature>
<name>A0A8J3CCX7_9PSEU</name>
<dbReference type="GO" id="GO:0000036">
    <property type="term" value="F:acyl carrier activity"/>
    <property type="evidence" value="ECO:0007669"/>
    <property type="project" value="TreeGrafter"/>
</dbReference>
<dbReference type="InterPro" id="IPR057737">
    <property type="entry name" value="Condensation_MtbB-like"/>
</dbReference>
<keyword evidence="6" id="KW-0597">Phosphoprotein</keyword>
<comment type="similarity">
    <text evidence="3">Belongs to the ATP-dependent AMP-binding enzyme family. MbtB subfamily.</text>
</comment>
<dbReference type="FunFam" id="3.30.559.10:FF:000023">
    <property type="entry name" value="Non-ribosomal peptide synthetase"/>
    <property type="match status" value="1"/>
</dbReference>
<evidence type="ECO:0000313" key="12">
    <source>
        <dbReference type="Proteomes" id="UP000637578"/>
    </source>
</evidence>
<sequence>MPNQDERFDPFPLTDTQHAYLLGRTDLFELGNVSTHAYYEFEGELDIPRFVAAWQRLVERHDVLRVVIDVERLEQRVLPEVPPVPIEVVDLRKADEDTVRRRVEEIRARLSHEVVPADRWPLFTIALCRLTDTRVRAHISFDALILDYLSWKLLLADLSRYYLDPAVPLPELEATFRDYVLAETRLRDTELYQQSEDYWVRRLPTLPPAPQLPRAQDPATITHPRFVGRRVRLEASRWSRLKARAAKAGLTPTGLALAAFAEVLGVFSRGSHFCINVPRMNRLPLHPQADRILGEFASFTLLEVDNRGRDSFAERARRIQRQIWHDLTHQYVSGVRLLRELARVQGGADRALMPVVLTSTIGLRGGDKPLLGGQLEEIYTISQTPQVFLDVQIDEHDGALFVNWDAVDEVFPPGLMDTMFEAFHTLLQLLEADEDSWSAVDLGTTSGTPTARAGVSGPDQPLPGILVQDLFLDQARRRPADTAVISSGRSLSYAELHAEAHRVAHWLRARGAQPNHPVAIVMDKGWEQIVAAYGVLFAGAPYLPIDPTQPAPRIRRILERAGTALVLTQSALAAGSEWSHGRQLLCVDTEVDSTLSSDPPPVLQQPDDLAYVLFTSGSTGEPKGAMLKHDGMVNASNWVRSSPPWPSIPGLPPQWSCPSRGRTAPAIAAWPDT</sequence>
<dbReference type="Gene3D" id="3.40.50.980">
    <property type="match status" value="2"/>
</dbReference>
<gene>
    <name evidence="11" type="ORF">GCM10012275_20050</name>
</gene>
<keyword evidence="12" id="KW-1185">Reference proteome</keyword>
<evidence type="ECO:0000256" key="6">
    <source>
        <dbReference type="ARBA" id="ARBA00022553"/>
    </source>
</evidence>
<keyword evidence="7" id="KW-0436">Ligase</keyword>
<reference evidence="11" key="2">
    <citation type="submission" date="2020-09" db="EMBL/GenBank/DDBJ databases">
        <authorList>
            <person name="Sun Q."/>
            <person name="Zhou Y."/>
        </authorList>
    </citation>
    <scope>NUCLEOTIDE SEQUENCE</scope>
    <source>
        <strain evidence="11">CGMCC 4.5737</strain>
    </source>
</reference>
<dbReference type="GO" id="GO:0044550">
    <property type="term" value="P:secondary metabolite biosynthetic process"/>
    <property type="evidence" value="ECO:0007669"/>
    <property type="project" value="TreeGrafter"/>
</dbReference>
<proteinExistence type="inferred from homology"/>